<keyword evidence="1" id="KW-0472">Membrane</keyword>
<dbReference type="RefSeq" id="WP_338291136.1">
    <property type="nucleotide sequence ID" value="NZ_AP027272.1"/>
</dbReference>
<gene>
    <name evidence="2" type="ORF">MACH26_06910</name>
</gene>
<evidence type="ECO:0000313" key="2">
    <source>
        <dbReference type="EMBL" id="BDX05170.1"/>
    </source>
</evidence>
<proteinExistence type="predicted"/>
<evidence type="ECO:0000313" key="3">
    <source>
        <dbReference type="Proteomes" id="UP001333710"/>
    </source>
</evidence>
<dbReference type="Proteomes" id="UP001333710">
    <property type="component" value="Chromosome"/>
</dbReference>
<reference evidence="2" key="1">
    <citation type="submission" date="2023-01" db="EMBL/GenBank/DDBJ databases">
        <title>Complete genome sequence of Planctobacterium marinum strain Dej080120_11.</title>
        <authorList>
            <person name="Ueki S."/>
            <person name="Maruyama F."/>
        </authorList>
    </citation>
    <scope>NUCLEOTIDE SEQUENCE</scope>
    <source>
        <strain evidence="2">Dej080120_11</strain>
    </source>
</reference>
<name>A0AA48HV65_9ALTE</name>
<evidence type="ECO:0000256" key="1">
    <source>
        <dbReference type="SAM" id="Phobius"/>
    </source>
</evidence>
<keyword evidence="3" id="KW-1185">Reference proteome</keyword>
<protein>
    <submittedName>
        <fullName evidence="2">Uncharacterized protein</fullName>
    </submittedName>
</protein>
<dbReference type="AlphaFoldDB" id="A0AA48HV65"/>
<sequence>MVELLVGVISLGMAVTGYQGGMILMYVPLFLVSAVSFSMALHAIVTSILEGRSRRKIKDKD</sequence>
<keyword evidence="1" id="KW-1133">Transmembrane helix</keyword>
<dbReference type="KEGG" id="pmaw:MACH26_06910"/>
<accession>A0AA48HV65</accession>
<dbReference type="EMBL" id="AP027272">
    <property type="protein sequence ID" value="BDX05170.1"/>
    <property type="molecule type" value="Genomic_DNA"/>
</dbReference>
<feature type="transmembrane region" description="Helical" evidence="1">
    <location>
        <begin position="27"/>
        <end position="49"/>
    </location>
</feature>
<keyword evidence="1" id="KW-0812">Transmembrane</keyword>
<organism evidence="2 3">
    <name type="scientific">Planctobacterium marinum</name>
    <dbReference type="NCBI Taxonomy" id="1631968"/>
    <lineage>
        <taxon>Bacteria</taxon>
        <taxon>Pseudomonadati</taxon>
        <taxon>Pseudomonadota</taxon>
        <taxon>Gammaproteobacteria</taxon>
        <taxon>Alteromonadales</taxon>
        <taxon>Alteromonadaceae</taxon>
        <taxon>Planctobacterium</taxon>
    </lineage>
</organism>